<dbReference type="Proteomes" id="UP000327157">
    <property type="component" value="Chromosome 2"/>
</dbReference>
<reference evidence="1 2" key="1">
    <citation type="submission" date="2019-09" db="EMBL/GenBank/DDBJ databases">
        <authorList>
            <person name="Ou C."/>
        </authorList>
    </citation>
    <scope>NUCLEOTIDE SEQUENCE [LARGE SCALE GENOMIC DNA]</scope>
    <source>
        <strain evidence="1">S2</strain>
        <tissue evidence="1">Leaf</tissue>
    </source>
</reference>
<keyword evidence="2" id="KW-1185">Reference proteome</keyword>
<evidence type="ECO:0000313" key="2">
    <source>
        <dbReference type="Proteomes" id="UP000327157"/>
    </source>
</evidence>
<name>A0A5N5HKC8_9ROSA</name>
<sequence length="61" mass="6681">MAKKFRLKANNLLLSHENGVQNLGPCQGRTLVRHAKFSIHPICSTSGLTAEELKVDQHGGK</sequence>
<dbReference type="EMBL" id="SMOL01000157">
    <property type="protein sequence ID" value="KAB2626572.1"/>
    <property type="molecule type" value="Genomic_DNA"/>
</dbReference>
<reference evidence="1 2" key="3">
    <citation type="submission" date="2019-11" db="EMBL/GenBank/DDBJ databases">
        <title>A de novo genome assembly of a pear dwarfing rootstock.</title>
        <authorList>
            <person name="Wang F."/>
            <person name="Wang J."/>
            <person name="Li S."/>
            <person name="Zhang Y."/>
            <person name="Fang M."/>
            <person name="Ma L."/>
            <person name="Zhao Y."/>
            <person name="Jiang S."/>
        </authorList>
    </citation>
    <scope>NUCLEOTIDE SEQUENCE [LARGE SCALE GENOMIC DNA]</scope>
    <source>
        <strain evidence="1">S2</strain>
        <tissue evidence="1">Leaf</tissue>
    </source>
</reference>
<proteinExistence type="predicted"/>
<evidence type="ECO:0000313" key="1">
    <source>
        <dbReference type="EMBL" id="KAB2626572.1"/>
    </source>
</evidence>
<protein>
    <submittedName>
        <fullName evidence="1">Oligomeric Golgi complex subunit 6-like</fullName>
    </submittedName>
</protein>
<accession>A0A5N5HKC8</accession>
<organism evidence="1 2">
    <name type="scientific">Pyrus ussuriensis x Pyrus communis</name>
    <dbReference type="NCBI Taxonomy" id="2448454"/>
    <lineage>
        <taxon>Eukaryota</taxon>
        <taxon>Viridiplantae</taxon>
        <taxon>Streptophyta</taxon>
        <taxon>Embryophyta</taxon>
        <taxon>Tracheophyta</taxon>
        <taxon>Spermatophyta</taxon>
        <taxon>Magnoliopsida</taxon>
        <taxon>eudicotyledons</taxon>
        <taxon>Gunneridae</taxon>
        <taxon>Pentapetalae</taxon>
        <taxon>rosids</taxon>
        <taxon>fabids</taxon>
        <taxon>Rosales</taxon>
        <taxon>Rosaceae</taxon>
        <taxon>Amygdaloideae</taxon>
        <taxon>Maleae</taxon>
        <taxon>Pyrus</taxon>
    </lineage>
</organism>
<reference evidence="2" key="2">
    <citation type="submission" date="2019-10" db="EMBL/GenBank/DDBJ databases">
        <title>A de novo genome assembly of a pear dwarfing rootstock.</title>
        <authorList>
            <person name="Wang F."/>
            <person name="Wang J."/>
            <person name="Li S."/>
            <person name="Zhang Y."/>
            <person name="Fang M."/>
            <person name="Ma L."/>
            <person name="Zhao Y."/>
            <person name="Jiang S."/>
        </authorList>
    </citation>
    <scope>NUCLEOTIDE SEQUENCE [LARGE SCALE GENOMIC DNA]</scope>
</reference>
<dbReference type="AlphaFoldDB" id="A0A5N5HKC8"/>
<comment type="caution">
    <text evidence="1">The sequence shown here is derived from an EMBL/GenBank/DDBJ whole genome shotgun (WGS) entry which is preliminary data.</text>
</comment>
<gene>
    <name evidence="1" type="ORF">D8674_020190</name>
</gene>